<sequence>MPWPRAPSPLRMRATRRWCAFARGVGIDRGGACAPRVGPLLYSHGNTTDLGKMYGLFVELSHRLTSISSVWQVLQALKGLVRLQATMRGRQVRKQAAMMLWCMQARIRAHRVRMSTEGHTVQKLLEAHHTKLDTLRKPSFTLNVLTFLAFAQQQQKPNSYCRLNQSGILLKHQHFDKSNGNWSLGTD</sequence>
<evidence type="ECO:0000256" key="1">
    <source>
        <dbReference type="ARBA" id="ARBA00022860"/>
    </source>
</evidence>
<dbReference type="AlphaFoldDB" id="A0A8J5S713"/>
<comment type="caution">
    <text evidence="3">The sequence shown here is derived from an EMBL/GenBank/DDBJ whole genome shotgun (WGS) entry which is preliminary data.</text>
</comment>
<evidence type="ECO:0000256" key="2">
    <source>
        <dbReference type="ARBA" id="ARBA00024341"/>
    </source>
</evidence>
<dbReference type="PROSITE" id="PS50096">
    <property type="entry name" value="IQ"/>
    <property type="match status" value="1"/>
</dbReference>
<organism evidence="3 4">
    <name type="scientific">Zizania palustris</name>
    <name type="common">Northern wild rice</name>
    <dbReference type="NCBI Taxonomy" id="103762"/>
    <lineage>
        <taxon>Eukaryota</taxon>
        <taxon>Viridiplantae</taxon>
        <taxon>Streptophyta</taxon>
        <taxon>Embryophyta</taxon>
        <taxon>Tracheophyta</taxon>
        <taxon>Spermatophyta</taxon>
        <taxon>Magnoliopsida</taxon>
        <taxon>Liliopsida</taxon>
        <taxon>Poales</taxon>
        <taxon>Poaceae</taxon>
        <taxon>BOP clade</taxon>
        <taxon>Oryzoideae</taxon>
        <taxon>Oryzeae</taxon>
        <taxon>Zizaniinae</taxon>
        <taxon>Zizania</taxon>
    </lineage>
</organism>
<reference evidence="3" key="2">
    <citation type="submission" date="2021-02" db="EMBL/GenBank/DDBJ databases">
        <authorList>
            <person name="Kimball J.A."/>
            <person name="Haas M.W."/>
            <person name="Macchietto M."/>
            <person name="Kono T."/>
            <person name="Duquette J."/>
            <person name="Shao M."/>
        </authorList>
    </citation>
    <scope>NUCLEOTIDE SEQUENCE</scope>
    <source>
        <tissue evidence="3">Fresh leaf tissue</tissue>
    </source>
</reference>
<keyword evidence="1" id="KW-0112">Calmodulin-binding</keyword>
<proteinExistence type="inferred from homology"/>
<evidence type="ECO:0000313" key="4">
    <source>
        <dbReference type="Proteomes" id="UP000729402"/>
    </source>
</evidence>
<evidence type="ECO:0000313" key="3">
    <source>
        <dbReference type="EMBL" id="KAG8056800.1"/>
    </source>
</evidence>
<dbReference type="EMBL" id="JAAALK010000287">
    <property type="protein sequence ID" value="KAG8056800.1"/>
    <property type="molecule type" value="Genomic_DNA"/>
</dbReference>
<comment type="similarity">
    <text evidence="2">Belongs to the IQD family.</text>
</comment>
<dbReference type="GO" id="GO:0005516">
    <property type="term" value="F:calmodulin binding"/>
    <property type="evidence" value="ECO:0007669"/>
    <property type="project" value="UniProtKB-KW"/>
</dbReference>
<dbReference type="PANTHER" id="PTHR32295:SF95">
    <property type="entry name" value="PROTEIN IQ-DOMAIN 6"/>
    <property type="match status" value="1"/>
</dbReference>
<dbReference type="Proteomes" id="UP000729402">
    <property type="component" value="Unassembled WGS sequence"/>
</dbReference>
<name>A0A8J5S713_ZIZPA</name>
<dbReference type="OrthoDB" id="694295at2759"/>
<dbReference type="PANTHER" id="PTHR32295">
    <property type="entry name" value="IQ-DOMAIN 5-RELATED"/>
    <property type="match status" value="1"/>
</dbReference>
<accession>A0A8J5S713</accession>
<keyword evidence="4" id="KW-1185">Reference proteome</keyword>
<reference evidence="3" key="1">
    <citation type="journal article" date="2021" name="bioRxiv">
        <title>Whole Genome Assembly and Annotation of Northern Wild Rice, Zizania palustris L., Supports a Whole Genome Duplication in the Zizania Genus.</title>
        <authorList>
            <person name="Haas M."/>
            <person name="Kono T."/>
            <person name="Macchietto M."/>
            <person name="Millas R."/>
            <person name="McGilp L."/>
            <person name="Shao M."/>
            <person name="Duquette J."/>
            <person name="Hirsch C.N."/>
            <person name="Kimball J."/>
        </authorList>
    </citation>
    <scope>NUCLEOTIDE SEQUENCE</scope>
    <source>
        <tissue evidence="3">Fresh leaf tissue</tissue>
    </source>
</reference>
<protein>
    <submittedName>
        <fullName evidence="3">Uncharacterized protein</fullName>
    </submittedName>
</protein>
<gene>
    <name evidence="3" type="ORF">GUJ93_ZPchr0002g23939</name>
</gene>